<dbReference type="Proteomes" id="UP001357223">
    <property type="component" value="Chromosome"/>
</dbReference>
<feature type="transmembrane region" description="Helical" evidence="7">
    <location>
        <begin position="35"/>
        <end position="53"/>
    </location>
</feature>
<keyword evidence="10" id="KW-1185">Reference proteome</keyword>
<organism evidence="9 10">
    <name type="scientific">Niallia oryzisoli</name>
    <dbReference type="NCBI Taxonomy" id="1737571"/>
    <lineage>
        <taxon>Bacteria</taxon>
        <taxon>Bacillati</taxon>
        <taxon>Bacillota</taxon>
        <taxon>Bacilli</taxon>
        <taxon>Bacillales</taxon>
        <taxon>Bacillaceae</taxon>
        <taxon>Niallia</taxon>
    </lineage>
</organism>
<keyword evidence="4 7" id="KW-0812">Transmembrane</keyword>
<evidence type="ECO:0000256" key="6">
    <source>
        <dbReference type="ARBA" id="ARBA00023136"/>
    </source>
</evidence>
<dbReference type="InterPro" id="IPR023090">
    <property type="entry name" value="UPF0702_alpha/beta_dom_sf"/>
</dbReference>
<sequence>MDHLWISIWRTIVSYSILMIVTLWLGKQVNANRNYYNFALSITIGSFIANMGFDYKLHFFSMLAAFLALICIYYILSIFSARSRILRKWLSGRPSVIMEQGKILDSNMKKIKYTLDDLNQQLREQGIFDVAEVEYAVLEVSGKLSVLKKEKYQPIVKKDLFPANIQSNRNLPIELIMDGVVIEKNFNELFTNQWLDQQLKQRNLKVKDIQYAVISSNGSLFMDLFADGLTSPTDME</sequence>
<comment type="similarity">
    <text evidence="2">Belongs to the UPF0702 family.</text>
</comment>
<feature type="transmembrane region" description="Helical" evidence="7">
    <location>
        <begin position="6"/>
        <end position="26"/>
    </location>
</feature>
<keyword evidence="6 7" id="KW-0472">Membrane</keyword>
<keyword evidence="5 7" id="KW-1133">Transmembrane helix</keyword>
<evidence type="ECO:0000259" key="8">
    <source>
        <dbReference type="Pfam" id="PF04239"/>
    </source>
</evidence>
<name>A0ABZ2CJI9_9BACI</name>
<protein>
    <submittedName>
        <fullName evidence="9">DUF421 domain-containing protein</fullName>
    </submittedName>
</protein>
<evidence type="ECO:0000313" key="9">
    <source>
        <dbReference type="EMBL" id="WVX83957.1"/>
    </source>
</evidence>
<accession>A0ABZ2CJI9</accession>
<comment type="subcellular location">
    <subcellularLocation>
        <location evidence="1">Cell membrane</location>
        <topology evidence="1">Multi-pass membrane protein</topology>
    </subcellularLocation>
</comment>
<dbReference type="Pfam" id="PF04239">
    <property type="entry name" value="DUF421"/>
    <property type="match status" value="1"/>
</dbReference>
<evidence type="ECO:0000256" key="1">
    <source>
        <dbReference type="ARBA" id="ARBA00004651"/>
    </source>
</evidence>
<feature type="domain" description="YetF C-terminal" evidence="8">
    <location>
        <begin position="82"/>
        <end position="212"/>
    </location>
</feature>
<dbReference type="EMBL" id="CP137640">
    <property type="protein sequence ID" value="WVX83957.1"/>
    <property type="molecule type" value="Genomic_DNA"/>
</dbReference>
<evidence type="ECO:0000256" key="7">
    <source>
        <dbReference type="SAM" id="Phobius"/>
    </source>
</evidence>
<reference evidence="9 10" key="1">
    <citation type="submission" date="2023-10" db="EMBL/GenBank/DDBJ databases">
        <title>Niallia locisalis sp.nov. isolated from a salt pond sample.</title>
        <authorList>
            <person name="Li X.-J."/>
            <person name="Dong L."/>
        </authorList>
    </citation>
    <scope>NUCLEOTIDE SEQUENCE [LARGE SCALE GENOMIC DNA]</scope>
    <source>
        <strain evidence="9 10">DSM 29761</strain>
    </source>
</reference>
<gene>
    <name evidence="9" type="ORF">R4Z09_13780</name>
</gene>
<dbReference type="Gene3D" id="3.30.240.20">
    <property type="entry name" value="bsu07140 like domains"/>
    <property type="match status" value="2"/>
</dbReference>
<evidence type="ECO:0000256" key="4">
    <source>
        <dbReference type="ARBA" id="ARBA00022692"/>
    </source>
</evidence>
<evidence type="ECO:0000313" key="10">
    <source>
        <dbReference type="Proteomes" id="UP001357223"/>
    </source>
</evidence>
<dbReference type="RefSeq" id="WP_338452829.1">
    <property type="nucleotide sequence ID" value="NZ_CP137640.1"/>
</dbReference>
<evidence type="ECO:0000256" key="2">
    <source>
        <dbReference type="ARBA" id="ARBA00006448"/>
    </source>
</evidence>
<evidence type="ECO:0000256" key="5">
    <source>
        <dbReference type="ARBA" id="ARBA00022989"/>
    </source>
</evidence>
<evidence type="ECO:0000256" key="3">
    <source>
        <dbReference type="ARBA" id="ARBA00022475"/>
    </source>
</evidence>
<keyword evidence="3" id="KW-1003">Cell membrane</keyword>
<dbReference type="InterPro" id="IPR007353">
    <property type="entry name" value="DUF421"/>
</dbReference>
<dbReference type="PANTHER" id="PTHR34582:SF7">
    <property type="entry name" value="UPF0702 TRANSMEMBRANE PROTEIN YDFS"/>
    <property type="match status" value="1"/>
</dbReference>
<dbReference type="PANTHER" id="PTHR34582">
    <property type="entry name" value="UPF0702 TRANSMEMBRANE PROTEIN YCAP"/>
    <property type="match status" value="1"/>
</dbReference>
<feature type="transmembrane region" description="Helical" evidence="7">
    <location>
        <begin position="59"/>
        <end position="79"/>
    </location>
</feature>
<proteinExistence type="inferred from homology"/>